<protein>
    <submittedName>
        <fullName evidence="2">Methyltransferase, FkbM family</fullName>
    </submittedName>
</protein>
<evidence type="ECO:0000313" key="3">
    <source>
        <dbReference type="Proteomes" id="UP000198569"/>
    </source>
</evidence>
<dbReference type="AlphaFoldDB" id="A0A1H2VTW1"/>
<dbReference type="SUPFAM" id="SSF53335">
    <property type="entry name" value="S-adenosyl-L-methionine-dependent methyltransferases"/>
    <property type="match status" value="1"/>
</dbReference>
<dbReference type="Gene3D" id="3.40.50.150">
    <property type="entry name" value="Vaccinia Virus protein VP39"/>
    <property type="match status" value="1"/>
</dbReference>
<dbReference type="STRING" id="229203.SAMN05444338_104155"/>
<dbReference type="GO" id="GO:0032259">
    <property type="term" value="P:methylation"/>
    <property type="evidence" value="ECO:0007669"/>
    <property type="project" value="UniProtKB-KW"/>
</dbReference>
<name>A0A1H2VTW1_9FLAO</name>
<evidence type="ECO:0000259" key="1">
    <source>
        <dbReference type="Pfam" id="PF05050"/>
    </source>
</evidence>
<keyword evidence="2" id="KW-0489">Methyltransferase</keyword>
<dbReference type="InterPro" id="IPR006342">
    <property type="entry name" value="FkbM_mtfrase"/>
</dbReference>
<sequence>MKNYLKKYIPNKLLYTLKNNINRYKLLRKKMRSQKMKTKLFLAGLYFIIFKRTYDNQGVKIHVPFYLTDFKFRERFILNQYEVEEAKYLDEYLPNDAKVLELGGCIGYVSCLINKILTDKTQQVTLEANPKLISWIKKNRDQNSCSYFVENSIISHKKENIFYFHNLIVGGSTKRKTANKITVKGVDIDFLKEKYNIEFDTLVMDIEGGELDLIKNFKESLSNFKRIFLEVHPFANILTEEEAKTCENILESIGFYLLLRDGNFQIWNKKSTHNIVQNY</sequence>
<keyword evidence="2" id="KW-0808">Transferase</keyword>
<organism evidence="2 3">
    <name type="scientific">Flavobacterium degerlachei</name>
    <dbReference type="NCBI Taxonomy" id="229203"/>
    <lineage>
        <taxon>Bacteria</taxon>
        <taxon>Pseudomonadati</taxon>
        <taxon>Bacteroidota</taxon>
        <taxon>Flavobacteriia</taxon>
        <taxon>Flavobacteriales</taxon>
        <taxon>Flavobacteriaceae</taxon>
        <taxon>Flavobacterium</taxon>
    </lineage>
</organism>
<keyword evidence="3" id="KW-1185">Reference proteome</keyword>
<dbReference type="EMBL" id="FNMV01000004">
    <property type="protein sequence ID" value="SDW71677.1"/>
    <property type="molecule type" value="Genomic_DNA"/>
</dbReference>
<evidence type="ECO:0000313" key="2">
    <source>
        <dbReference type="EMBL" id="SDW71677.1"/>
    </source>
</evidence>
<dbReference type="RefSeq" id="WP_091430570.1">
    <property type="nucleotide sequence ID" value="NZ_FNMV01000004.1"/>
</dbReference>
<dbReference type="Pfam" id="PF05050">
    <property type="entry name" value="Methyltransf_21"/>
    <property type="match status" value="1"/>
</dbReference>
<dbReference type="OrthoDB" id="9812600at2"/>
<accession>A0A1H2VTW1</accession>
<dbReference type="InterPro" id="IPR029063">
    <property type="entry name" value="SAM-dependent_MTases_sf"/>
</dbReference>
<dbReference type="NCBIfam" id="TIGR01444">
    <property type="entry name" value="fkbM_fam"/>
    <property type="match status" value="1"/>
</dbReference>
<gene>
    <name evidence="2" type="ORF">SAMN05444338_104155</name>
</gene>
<proteinExistence type="predicted"/>
<dbReference type="Proteomes" id="UP000198569">
    <property type="component" value="Unassembled WGS sequence"/>
</dbReference>
<dbReference type="GO" id="GO:0008168">
    <property type="term" value="F:methyltransferase activity"/>
    <property type="evidence" value="ECO:0007669"/>
    <property type="project" value="UniProtKB-KW"/>
</dbReference>
<reference evidence="3" key="1">
    <citation type="submission" date="2016-10" db="EMBL/GenBank/DDBJ databases">
        <authorList>
            <person name="Varghese N."/>
            <person name="Submissions S."/>
        </authorList>
    </citation>
    <scope>NUCLEOTIDE SEQUENCE [LARGE SCALE GENOMIC DNA]</scope>
    <source>
        <strain evidence="3">DSM 15718</strain>
    </source>
</reference>
<feature type="domain" description="Methyltransferase FkbM" evidence="1">
    <location>
        <begin position="103"/>
        <end position="236"/>
    </location>
</feature>